<dbReference type="EMBL" id="SSXH01000003">
    <property type="protein sequence ID" value="THJ76334.1"/>
    <property type="molecule type" value="Genomic_DNA"/>
</dbReference>
<accession>A0A4S5EUZ9</accession>
<proteinExistence type="predicted"/>
<name>A0A4S5EUZ9_9ACTN</name>
<keyword evidence="1" id="KW-0472">Membrane</keyword>
<evidence type="ECO:0000313" key="2">
    <source>
        <dbReference type="EMBL" id="THJ76334.1"/>
    </source>
</evidence>
<evidence type="ECO:0000256" key="1">
    <source>
        <dbReference type="SAM" id="Phobius"/>
    </source>
</evidence>
<comment type="caution">
    <text evidence="2">The sequence shown here is derived from an EMBL/GenBank/DDBJ whole genome shotgun (WGS) entry which is preliminary data.</text>
</comment>
<dbReference type="Proteomes" id="UP000305282">
    <property type="component" value="Unassembled WGS sequence"/>
</dbReference>
<feature type="transmembrane region" description="Helical" evidence="1">
    <location>
        <begin position="21"/>
        <end position="41"/>
    </location>
</feature>
<gene>
    <name evidence="2" type="ORF">E7Y31_00385</name>
</gene>
<keyword evidence="1" id="KW-0812">Transmembrane</keyword>
<evidence type="ECO:0000313" key="3">
    <source>
        <dbReference type="Proteomes" id="UP000305282"/>
    </source>
</evidence>
<protein>
    <recommendedName>
        <fullName evidence="4">FtsX extracellular domain-containing protein</fullName>
    </recommendedName>
</protein>
<dbReference type="AlphaFoldDB" id="A0A4S5EUZ9"/>
<reference evidence="2 3" key="1">
    <citation type="submission" date="2019-04" db="EMBL/GenBank/DDBJ databases">
        <title>Draft genome sequences for three unisolated Alnus-infective Frankia Sp+ strains, AgTrS, AiOr and AvVan, the first sequenced Frankia strains able to sporulate in-planta.</title>
        <authorList>
            <person name="Bethencourt L."/>
            <person name="Vautrin F."/>
            <person name="Taib N."/>
            <person name="Dubost A."/>
            <person name="Castro-Garcia L."/>
            <person name="Imbaud O."/>
            <person name="Abrouk D."/>
            <person name="Fournier P."/>
            <person name="Briolay J."/>
            <person name="Nguyen A."/>
            <person name="Normand P."/>
            <person name="Fernandez M.P."/>
            <person name="Brochier-Armanet C."/>
            <person name="Herrera-Belaroussi A."/>
        </authorList>
    </citation>
    <scope>NUCLEOTIDE SEQUENCE [LARGE SCALE GENOMIC DNA]</scope>
    <source>
        <strain evidence="2 3">AvVan</strain>
    </source>
</reference>
<keyword evidence="3" id="KW-1185">Reference proteome</keyword>
<organism evidence="2 3">
    <name type="scientific">Candidatus Frankia alpina</name>
    <dbReference type="NCBI Taxonomy" id="2699483"/>
    <lineage>
        <taxon>Bacteria</taxon>
        <taxon>Bacillati</taxon>
        <taxon>Actinomycetota</taxon>
        <taxon>Actinomycetes</taxon>
        <taxon>Frankiales</taxon>
        <taxon>Frankiaceae</taxon>
        <taxon>Frankia</taxon>
    </lineage>
</organism>
<evidence type="ECO:0008006" key="4">
    <source>
        <dbReference type="Google" id="ProtNLM"/>
    </source>
</evidence>
<dbReference type="RefSeq" id="WP_136446370.1">
    <property type="nucleotide sequence ID" value="NZ_CADCWT010000058.1"/>
</dbReference>
<dbReference type="OrthoDB" id="3215260at2"/>
<keyword evidence="1" id="KW-1133">Transmembrane helix</keyword>
<sequence length="129" mass="13709">MSPTAATRAVRYLADPRRRTAVVAITLAAIGLIAFGIYATLSGPPPKQEAVVYFTPEATTAQKDAVRAACPSVGRAIQLPKDRNNLATSRAYPLRYDVAQASTADRAAVYKCVHDHPGVVGISQETQGQ</sequence>